<dbReference type="EMBL" id="JAESVB010000003">
    <property type="protein sequence ID" value="MCB8875331.1"/>
    <property type="molecule type" value="Genomic_DNA"/>
</dbReference>
<protein>
    <submittedName>
        <fullName evidence="2">ROK family protein</fullName>
    </submittedName>
</protein>
<accession>A0A963YR60</accession>
<evidence type="ECO:0000313" key="2">
    <source>
        <dbReference type="EMBL" id="MCB8875331.1"/>
    </source>
</evidence>
<dbReference type="Pfam" id="PF00480">
    <property type="entry name" value="ROK"/>
    <property type="match status" value="1"/>
</dbReference>
<dbReference type="Gene3D" id="3.30.420.40">
    <property type="match status" value="2"/>
</dbReference>
<comment type="caution">
    <text evidence="2">The sequence shown here is derived from an EMBL/GenBank/DDBJ whole genome shotgun (WGS) entry which is preliminary data.</text>
</comment>
<dbReference type="InterPro" id="IPR043129">
    <property type="entry name" value="ATPase_NBD"/>
</dbReference>
<dbReference type="PANTHER" id="PTHR18964:SF149">
    <property type="entry name" value="BIFUNCTIONAL UDP-N-ACETYLGLUCOSAMINE 2-EPIMERASE_N-ACETYLMANNOSAMINE KINASE"/>
    <property type="match status" value="1"/>
</dbReference>
<dbReference type="AlphaFoldDB" id="A0A963YR60"/>
<comment type="similarity">
    <text evidence="1">Belongs to the ROK (NagC/XylR) family.</text>
</comment>
<keyword evidence="3" id="KW-1185">Reference proteome</keyword>
<reference evidence="2" key="1">
    <citation type="journal article" date="2021" name="Microorganisms">
        <title>Acidisoma silvae sp. nov. and Acidisomacellulosilytica sp. nov., Two Acidophilic Bacteria Isolated from Decaying Wood, Hydrolyzing Cellulose and Producing Poly-3-hydroxybutyrate.</title>
        <authorList>
            <person name="Mieszkin S."/>
            <person name="Pouder E."/>
            <person name="Uroz S."/>
            <person name="Simon-Colin C."/>
            <person name="Alain K."/>
        </authorList>
    </citation>
    <scope>NUCLEOTIDE SEQUENCE</scope>
    <source>
        <strain evidence="2">HW T2.11</strain>
    </source>
</reference>
<dbReference type="SUPFAM" id="SSF53067">
    <property type="entry name" value="Actin-like ATPase domain"/>
    <property type="match status" value="1"/>
</dbReference>
<dbReference type="PANTHER" id="PTHR18964">
    <property type="entry name" value="ROK (REPRESSOR, ORF, KINASE) FAMILY"/>
    <property type="match status" value="1"/>
</dbReference>
<dbReference type="Proteomes" id="UP000708298">
    <property type="component" value="Unassembled WGS sequence"/>
</dbReference>
<organism evidence="2 3">
    <name type="scientific">Acidisoma silvae</name>
    <dbReference type="NCBI Taxonomy" id="2802396"/>
    <lineage>
        <taxon>Bacteria</taxon>
        <taxon>Pseudomonadati</taxon>
        <taxon>Pseudomonadota</taxon>
        <taxon>Alphaproteobacteria</taxon>
        <taxon>Acetobacterales</taxon>
        <taxon>Acidocellaceae</taxon>
        <taxon>Acidisoma</taxon>
    </lineage>
</organism>
<evidence type="ECO:0000313" key="3">
    <source>
        <dbReference type="Proteomes" id="UP000708298"/>
    </source>
</evidence>
<name>A0A963YR60_9PROT</name>
<reference evidence="2" key="2">
    <citation type="submission" date="2021-01" db="EMBL/GenBank/DDBJ databases">
        <authorList>
            <person name="Mieszkin S."/>
            <person name="Pouder E."/>
            <person name="Alain K."/>
        </authorList>
    </citation>
    <scope>NUCLEOTIDE SEQUENCE</scope>
    <source>
        <strain evidence="2">HW T2.11</strain>
    </source>
</reference>
<dbReference type="InterPro" id="IPR000600">
    <property type="entry name" value="ROK"/>
</dbReference>
<dbReference type="RefSeq" id="WP_227320990.1">
    <property type="nucleotide sequence ID" value="NZ_JAESVB010000003.1"/>
</dbReference>
<evidence type="ECO:0000256" key="1">
    <source>
        <dbReference type="ARBA" id="ARBA00006479"/>
    </source>
</evidence>
<sequence>MTGAVVLAIDVGGTSFKGAVIDDAGRTLIADSAATGGAQGEEAFAVLERFVAGMIAQASAKNLTVAACGLIAPGMDERSGHVMFSSNLGWRDFPLVPRLIATLGLGIVAGHDVRTAGLAEAQLGAAKGFADSAMAMIGTGIAASLVSGGQAVAGAAQMACELGHIPVYPGGEACACGQFGCLEAYASASSIARRYHAAGGSALTAAEIAGRLAHDPLAARIWDEAVQALSISLATVTLLLDPAVIVIGGGLAEANEVLLAPLRVALRQRLAWRAPPPIVKSVLGSRGALLGAAILAFRSLGSGDAAAGWQAGA</sequence>
<proteinExistence type="inferred from homology"/>
<gene>
    <name evidence="2" type="ORF">ASILVAE211_09080</name>
</gene>